<reference evidence="3 4" key="1">
    <citation type="submission" date="2020-04" db="EMBL/GenBank/DDBJ databases">
        <title>Genome sequencing of novel species.</title>
        <authorList>
            <person name="Heo J."/>
            <person name="Kim S.-J."/>
            <person name="Kim J.-S."/>
            <person name="Hong S.-B."/>
            <person name="Kwon S.-W."/>
        </authorList>
    </citation>
    <scope>NUCLEOTIDE SEQUENCE [LARGE SCALE GENOMIC DNA]</scope>
    <source>
        <strain evidence="3 4">CJU-R4</strain>
    </source>
</reference>
<dbReference type="NCBIfam" id="TIGR01617">
    <property type="entry name" value="arsC_related"/>
    <property type="match status" value="1"/>
</dbReference>
<sequence length="114" mass="13287">MYTLYAIPNCDTVKKARTWLAENDIDYQFHDYKKQGVDRLTLVRWLTQMPWTQLVNQNGQTWRKLPEAERPTNADDAIDLMLAKPSVIRRPLIEQNGRVVALGFSAEQYTEAFV</sequence>
<dbReference type="PANTHER" id="PTHR30041">
    <property type="entry name" value="ARSENATE REDUCTASE"/>
    <property type="match status" value="1"/>
</dbReference>
<dbReference type="AlphaFoldDB" id="A0A7L5DVD9"/>
<dbReference type="KEGG" id="srho:HH216_20720"/>
<dbReference type="RefSeq" id="WP_169552533.1">
    <property type="nucleotide sequence ID" value="NZ_CP051677.1"/>
</dbReference>
<dbReference type="NCBIfam" id="NF008107">
    <property type="entry name" value="PRK10853.1"/>
    <property type="match status" value="1"/>
</dbReference>
<proteinExistence type="inferred from homology"/>
<evidence type="ECO:0000313" key="3">
    <source>
        <dbReference type="EMBL" id="QJD80568.1"/>
    </source>
</evidence>
<dbReference type="InterPro" id="IPR036249">
    <property type="entry name" value="Thioredoxin-like_sf"/>
</dbReference>
<dbReference type="InterPro" id="IPR006660">
    <property type="entry name" value="Arsenate_reductase-like"/>
</dbReference>
<dbReference type="Gene3D" id="3.40.30.10">
    <property type="entry name" value="Glutaredoxin"/>
    <property type="match status" value="1"/>
</dbReference>
<dbReference type="Proteomes" id="UP000501128">
    <property type="component" value="Chromosome"/>
</dbReference>
<dbReference type="InterPro" id="IPR006504">
    <property type="entry name" value="Tscrpt_reg_Spx/MgsR"/>
</dbReference>
<dbReference type="SUPFAM" id="SSF52833">
    <property type="entry name" value="Thioredoxin-like"/>
    <property type="match status" value="1"/>
</dbReference>
<dbReference type="Pfam" id="PF03960">
    <property type="entry name" value="ArsC"/>
    <property type="match status" value="1"/>
</dbReference>
<evidence type="ECO:0000313" key="4">
    <source>
        <dbReference type="Proteomes" id="UP000501128"/>
    </source>
</evidence>
<dbReference type="PROSITE" id="PS51353">
    <property type="entry name" value="ARSC"/>
    <property type="match status" value="1"/>
</dbReference>
<keyword evidence="4" id="KW-1185">Reference proteome</keyword>
<dbReference type="CDD" id="cd03035">
    <property type="entry name" value="ArsC_Yffb"/>
    <property type="match status" value="1"/>
</dbReference>
<organism evidence="3 4">
    <name type="scientific">Spirosoma rhododendri</name>
    <dbReference type="NCBI Taxonomy" id="2728024"/>
    <lineage>
        <taxon>Bacteria</taxon>
        <taxon>Pseudomonadati</taxon>
        <taxon>Bacteroidota</taxon>
        <taxon>Cytophagia</taxon>
        <taxon>Cytophagales</taxon>
        <taxon>Cytophagaceae</taxon>
        <taxon>Spirosoma</taxon>
    </lineage>
</organism>
<name>A0A7L5DVD9_9BACT</name>
<comment type="similarity">
    <text evidence="1 2">Belongs to the ArsC family.</text>
</comment>
<gene>
    <name evidence="3" type="ORF">HH216_20720</name>
</gene>
<dbReference type="PANTHER" id="PTHR30041:SF8">
    <property type="entry name" value="PROTEIN YFFB"/>
    <property type="match status" value="1"/>
</dbReference>
<evidence type="ECO:0000256" key="2">
    <source>
        <dbReference type="PROSITE-ProRule" id="PRU01282"/>
    </source>
</evidence>
<evidence type="ECO:0000256" key="1">
    <source>
        <dbReference type="ARBA" id="ARBA00007198"/>
    </source>
</evidence>
<protein>
    <submittedName>
        <fullName evidence="3">ArsC family reductase</fullName>
    </submittedName>
</protein>
<dbReference type="EMBL" id="CP051677">
    <property type="protein sequence ID" value="QJD80568.1"/>
    <property type="molecule type" value="Genomic_DNA"/>
</dbReference>
<accession>A0A7L5DVD9</accession>